<evidence type="ECO:0008006" key="4">
    <source>
        <dbReference type="Google" id="ProtNLM"/>
    </source>
</evidence>
<dbReference type="EMBL" id="JAYKXP010000147">
    <property type="protein sequence ID" value="KAK7022809.1"/>
    <property type="molecule type" value="Genomic_DNA"/>
</dbReference>
<dbReference type="AlphaFoldDB" id="A0AAW0BA19"/>
<dbReference type="Pfam" id="PF18758">
    <property type="entry name" value="KDZ"/>
    <property type="match status" value="1"/>
</dbReference>
<evidence type="ECO:0000313" key="2">
    <source>
        <dbReference type="EMBL" id="KAK7022809.1"/>
    </source>
</evidence>
<feature type="compositionally biased region" description="Polar residues" evidence="1">
    <location>
        <begin position="51"/>
        <end position="69"/>
    </location>
</feature>
<dbReference type="PANTHER" id="PTHR33096:SF1">
    <property type="entry name" value="CXC1-LIKE CYSTEINE CLUSTER ASSOCIATED WITH KDZ TRANSPOSASES DOMAIN-CONTAINING PROTEIN"/>
    <property type="match status" value="1"/>
</dbReference>
<gene>
    <name evidence="2" type="ORF">VNI00_016936</name>
</gene>
<comment type="caution">
    <text evidence="2">The sequence shown here is derived from an EMBL/GenBank/DDBJ whole genome shotgun (WGS) entry which is preliminary data.</text>
</comment>
<feature type="region of interest" description="Disordered" evidence="1">
    <location>
        <begin position="981"/>
        <end position="1017"/>
    </location>
</feature>
<keyword evidence="3" id="KW-1185">Reference proteome</keyword>
<evidence type="ECO:0000256" key="1">
    <source>
        <dbReference type="SAM" id="MobiDB-lite"/>
    </source>
</evidence>
<accession>A0AAW0BA19</accession>
<name>A0AAW0BA19_9AGAR</name>
<protein>
    <recommendedName>
        <fullName evidence="4">CxC2-like cysteine cluster KDZ transposase-associated domain-containing protein</fullName>
    </recommendedName>
</protein>
<dbReference type="Proteomes" id="UP001383192">
    <property type="component" value="Unassembled WGS sequence"/>
</dbReference>
<proteinExistence type="predicted"/>
<reference evidence="2 3" key="1">
    <citation type="submission" date="2024-01" db="EMBL/GenBank/DDBJ databases">
        <title>A draft genome for a cacao thread blight-causing isolate of Paramarasmius palmivorus.</title>
        <authorList>
            <person name="Baruah I.K."/>
            <person name="Bukari Y."/>
            <person name="Amoako-Attah I."/>
            <person name="Meinhardt L.W."/>
            <person name="Bailey B.A."/>
            <person name="Cohen S.P."/>
        </authorList>
    </citation>
    <scope>NUCLEOTIDE SEQUENCE [LARGE SCALE GENOMIC DNA]</scope>
    <source>
        <strain evidence="2 3">GH-12</strain>
    </source>
</reference>
<sequence length="1017" mass="117582">MGKRKRMVIHYGGEKAVDGQDVIQRAGMDGLERRWSQHRSRHESLFNALTFQQRESHQAPETPNTSTADNDIDNNSDNEPFPEPGDAVEYSSIPMYDPLAPDDQEWRDIPPNSERPPTFPPGDEAAVMSHEGGEYGYHNFLRSFQTTRLSDSRVRTDRIEKQVKSWRDQLPHLVDAYLAFKADGPPQNHENQPEWDVQVMDFNCKHDTGQRTLFHISADVYSANQTLLRHGYIGASPQIISIAFPLSLFHTYRQIHRVCNRFSIDALSKALQHIHYLPRDRHLEDQLRLAYDAYLMIVREVNKRCTDALGRQSRQAFFGTMCAPCRYSVKDEIPLVPSMLVAIDGNNSLKMVDENFKFGSAREDTRQLPDLRWVEDDEVDKFKDEVNNAQSKRGAATQSSNVIEASDAVYPDLDPANEKEGDVAWLNVNETKDLEACIDTCVDRWRNAGPESRKKMFAFFAVSGVFLAVCRHGHLLAMCDMRKSGELMKYPLAIVDRLMEDFGLDLCVAYDIMCAFFKTMRRSELVGNKIVKMRLKGVVPAFHGHAHNRKCQLSWHPLYILGVGLEDFEECERAFSRSNHLASITRLATWFHRRQAILEHFYFNDEDKHASIGNFIYQSYRRALRRLQEDKPVYGALLKQQGLSSETCEELLKAEREHFENRVFPEPPEMAEAIEYAELLEHFWETKAKAETAHEAYLAMTRDRNTLPEQRTALHTRDQTAYSRFKTAQEELLRFEDEHPRDRWTRESSEYQDALKHKVNRKYRRALENLERVVVQRLFELTKLNMSSVGYKQRDKITHALRARSEAIRKALLAYNAIALQMQPRKPTLAWHEVISMVTLAEFDLLKDTHLDLSNTPWADIHKREAVRLHFSILRAQEEIIRLNVELKRLITFMIDDHADYQLAIQRLMECDRPLAEELRRRSEYQSRLHTRIAERLVQTSELPGFSGDLTPGERVDRDPHLTDSVQLPEWAAILGLQRSGDPDITTEHVPDNSGSDSEEEEGAEVADGLETFWEGM</sequence>
<organism evidence="2 3">
    <name type="scientific">Paramarasmius palmivorus</name>
    <dbReference type="NCBI Taxonomy" id="297713"/>
    <lineage>
        <taxon>Eukaryota</taxon>
        <taxon>Fungi</taxon>
        <taxon>Dikarya</taxon>
        <taxon>Basidiomycota</taxon>
        <taxon>Agaricomycotina</taxon>
        <taxon>Agaricomycetes</taxon>
        <taxon>Agaricomycetidae</taxon>
        <taxon>Agaricales</taxon>
        <taxon>Marasmiineae</taxon>
        <taxon>Marasmiaceae</taxon>
        <taxon>Paramarasmius</taxon>
    </lineage>
</organism>
<dbReference type="PANTHER" id="PTHR33096">
    <property type="entry name" value="CXC2 DOMAIN-CONTAINING PROTEIN"/>
    <property type="match status" value="1"/>
</dbReference>
<feature type="region of interest" description="Disordered" evidence="1">
    <location>
        <begin position="51"/>
        <end position="124"/>
    </location>
</feature>
<evidence type="ECO:0000313" key="3">
    <source>
        <dbReference type="Proteomes" id="UP001383192"/>
    </source>
</evidence>
<dbReference type="InterPro" id="IPR040521">
    <property type="entry name" value="KDZ"/>
</dbReference>